<feature type="compositionally biased region" description="Polar residues" evidence="1">
    <location>
        <begin position="371"/>
        <end position="389"/>
    </location>
</feature>
<evidence type="ECO:0000313" key="5">
    <source>
        <dbReference type="Proteomes" id="UP000799767"/>
    </source>
</evidence>
<evidence type="ECO:0000313" key="4">
    <source>
        <dbReference type="EMBL" id="KAF2487093.1"/>
    </source>
</evidence>
<protein>
    <recommendedName>
        <fullName evidence="6">Ser-Thr-rich glycosyl-phosphatidyl-inositol-anchored membrane family-domain-containing protein</fullName>
    </recommendedName>
</protein>
<feature type="compositionally biased region" description="Low complexity" evidence="1">
    <location>
        <begin position="137"/>
        <end position="185"/>
    </location>
</feature>
<evidence type="ECO:0000256" key="1">
    <source>
        <dbReference type="SAM" id="MobiDB-lite"/>
    </source>
</evidence>
<dbReference type="RefSeq" id="XP_033593662.1">
    <property type="nucleotide sequence ID" value="XM_033736306.1"/>
</dbReference>
<feature type="compositionally biased region" description="Basic and acidic residues" evidence="1">
    <location>
        <begin position="355"/>
        <end position="370"/>
    </location>
</feature>
<sequence length="415" mass="45762">MLYSMARPVLFLHLVSFLVAVSAQSSLSFIAPNLVTTGALPTYHVGDNVTVIWTTPFYNTSLAVFQTLSNGTTLFEIIAYNYPPSQTQAVWSLGPVHNRQLTGSTFHYTLANTLNATCEGCSFSSNNFVMQAKIKPTTTQSRATSSATPSSSTSSSPRTTLRTTSHPASRTTSATSSATSSQSTAGIVGDSVNPGSAGRRSLQLGAGLGAGIPAALAIAGIFFLFLRHRRKQRQARMAGEDGSRGDDSAPLADDRSPQMRERDSRLSRESGALGPYAANPSPWEQQEERSRAEERRQAHQSRGRRRASSQRHMPFRPSLGAHSEVSDESSRHSWIDDFDFEQPYYRQADEISQIKRSIREAPRSIRDRLSMRSSPRQSNHTRSSRSHGSNFDVHNAPEVPQPVHIRYPDQQWHAR</sequence>
<name>A0A6A6Q635_9PEZI</name>
<keyword evidence="5" id="KW-1185">Reference proteome</keyword>
<evidence type="ECO:0008006" key="6">
    <source>
        <dbReference type="Google" id="ProtNLM"/>
    </source>
</evidence>
<feature type="region of interest" description="Disordered" evidence="1">
    <location>
        <begin position="235"/>
        <end position="331"/>
    </location>
</feature>
<feature type="compositionally biased region" description="Basic residues" evidence="1">
    <location>
        <begin position="298"/>
        <end position="309"/>
    </location>
</feature>
<dbReference type="Proteomes" id="UP000799767">
    <property type="component" value="Unassembled WGS sequence"/>
</dbReference>
<reference evidence="4" key="1">
    <citation type="journal article" date="2020" name="Stud. Mycol.">
        <title>101 Dothideomycetes genomes: a test case for predicting lifestyles and emergence of pathogens.</title>
        <authorList>
            <person name="Haridas S."/>
            <person name="Albert R."/>
            <person name="Binder M."/>
            <person name="Bloem J."/>
            <person name="Labutti K."/>
            <person name="Salamov A."/>
            <person name="Andreopoulos B."/>
            <person name="Baker S."/>
            <person name="Barry K."/>
            <person name="Bills G."/>
            <person name="Bluhm B."/>
            <person name="Cannon C."/>
            <person name="Castanera R."/>
            <person name="Culley D."/>
            <person name="Daum C."/>
            <person name="Ezra D."/>
            <person name="Gonzalez J."/>
            <person name="Henrissat B."/>
            <person name="Kuo A."/>
            <person name="Liang C."/>
            <person name="Lipzen A."/>
            <person name="Lutzoni F."/>
            <person name="Magnuson J."/>
            <person name="Mondo S."/>
            <person name="Nolan M."/>
            <person name="Ohm R."/>
            <person name="Pangilinan J."/>
            <person name="Park H.-J."/>
            <person name="Ramirez L."/>
            <person name="Alfaro M."/>
            <person name="Sun H."/>
            <person name="Tritt A."/>
            <person name="Yoshinaga Y."/>
            <person name="Zwiers L.-H."/>
            <person name="Turgeon B."/>
            <person name="Goodwin S."/>
            <person name="Spatafora J."/>
            <person name="Crous P."/>
            <person name="Grigoriev I."/>
        </authorList>
    </citation>
    <scope>NUCLEOTIDE SEQUENCE</scope>
    <source>
        <strain evidence="4">CBS 113389</strain>
    </source>
</reference>
<gene>
    <name evidence="4" type="ORF">BDY17DRAFT_319660</name>
</gene>
<feature type="transmembrane region" description="Helical" evidence="2">
    <location>
        <begin position="204"/>
        <end position="226"/>
    </location>
</feature>
<keyword evidence="2" id="KW-1133">Transmembrane helix</keyword>
<dbReference type="EMBL" id="MU001631">
    <property type="protein sequence ID" value="KAF2487093.1"/>
    <property type="molecule type" value="Genomic_DNA"/>
</dbReference>
<feature type="region of interest" description="Disordered" evidence="1">
    <location>
        <begin position="137"/>
        <end position="198"/>
    </location>
</feature>
<evidence type="ECO:0000256" key="2">
    <source>
        <dbReference type="SAM" id="Phobius"/>
    </source>
</evidence>
<feature type="compositionally biased region" description="Basic and acidic residues" evidence="1">
    <location>
        <begin position="286"/>
        <end position="297"/>
    </location>
</feature>
<keyword evidence="2" id="KW-0812">Transmembrane</keyword>
<keyword evidence="2" id="KW-0472">Membrane</keyword>
<feature type="chain" id="PRO_5025599654" description="Ser-Thr-rich glycosyl-phosphatidyl-inositol-anchored membrane family-domain-containing protein" evidence="3">
    <location>
        <begin position="24"/>
        <end position="415"/>
    </location>
</feature>
<dbReference type="AlphaFoldDB" id="A0A6A6Q635"/>
<evidence type="ECO:0000256" key="3">
    <source>
        <dbReference type="SAM" id="SignalP"/>
    </source>
</evidence>
<feature type="region of interest" description="Disordered" evidence="1">
    <location>
        <begin position="355"/>
        <end position="415"/>
    </location>
</feature>
<organism evidence="4 5">
    <name type="scientific">Neohortaea acidophila</name>
    <dbReference type="NCBI Taxonomy" id="245834"/>
    <lineage>
        <taxon>Eukaryota</taxon>
        <taxon>Fungi</taxon>
        <taxon>Dikarya</taxon>
        <taxon>Ascomycota</taxon>
        <taxon>Pezizomycotina</taxon>
        <taxon>Dothideomycetes</taxon>
        <taxon>Dothideomycetidae</taxon>
        <taxon>Mycosphaerellales</taxon>
        <taxon>Teratosphaeriaceae</taxon>
        <taxon>Neohortaea</taxon>
    </lineage>
</organism>
<proteinExistence type="predicted"/>
<keyword evidence="3" id="KW-0732">Signal</keyword>
<feature type="compositionally biased region" description="Basic and acidic residues" evidence="1">
    <location>
        <begin position="238"/>
        <end position="268"/>
    </location>
</feature>
<feature type="signal peptide" evidence="3">
    <location>
        <begin position="1"/>
        <end position="23"/>
    </location>
</feature>
<dbReference type="GeneID" id="54477308"/>
<accession>A0A6A6Q635</accession>